<organism evidence="2 3">
    <name type="scientific">Autumnicola tepida</name>
    <dbReference type="NCBI Taxonomy" id="3075595"/>
    <lineage>
        <taxon>Bacteria</taxon>
        <taxon>Pseudomonadati</taxon>
        <taxon>Bacteroidota</taxon>
        <taxon>Flavobacteriia</taxon>
        <taxon>Flavobacteriales</taxon>
        <taxon>Flavobacteriaceae</taxon>
        <taxon>Autumnicola</taxon>
    </lineage>
</organism>
<dbReference type="InterPro" id="IPR036866">
    <property type="entry name" value="RibonucZ/Hydroxyglut_hydro"/>
</dbReference>
<dbReference type="PANTHER" id="PTHR42951">
    <property type="entry name" value="METALLO-BETA-LACTAMASE DOMAIN-CONTAINING"/>
    <property type="match status" value="1"/>
</dbReference>
<gene>
    <name evidence="2" type="ORF">RM553_13825</name>
</gene>
<accession>A0ABU3CC48</accession>
<evidence type="ECO:0000259" key="1">
    <source>
        <dbReference type="SMART" id="SM00849"/>
    </source>
</evidence>
<dbReference type="Proteomes" id="UP001262889">
    <property type="component" value="Unassembled WGS sequence"/>
</dbReference>
<dbReference type="Pfam" id="PF00753">
    <property type="entry name" value="Lactamase_B"/>
    <property type="match status" value="1"/>
</dbReference>
<comment type="caution">
    <text evidence="2">The sequence shown here is derived from an EMBL/GenBank/DDBJ whole genome shotgun (WGS) entry which is preliminary data.</text>
</comment>
<protein>
    <submittedName>
        <fullName evidence="2">MBL fold metallo-hydrolase</fullName>
    </submittedName>
</protein>
<dbReference type="SUPFAM" id="SSF56281">
    <property type="entry name" value="Metallo-hydrolase/oxidoreductase"/>
    <property type="match status" value="1"/>
</dbReference>
<dbReference type="RefSeq" id="WP_311535531.1">
    <property type="nucleotide sequence ID" value="NZ_JAVRHQ010000018.1"/>
</dbReference>
<sequence length="286" mass="31901">MDEKMKQSDDSMFIPMTSFRSGKGDEIRDDVYYYTNQIVNIVMIGKPGTADWVLIDAGLPKSGKEIVKVAEKRFGKETKPKAIILTHGHFDHVSNLVYLIDHWNVPVYAHPLEFGYLTGEKKYPEPDSSVEGGLLAKISSVYPHEPIDITAALRELPADGEVPELPEWKWIHVPGHAPGQIALFREKDRTLIAADAFVTVKQDSFYKVLVQKREINGPPVYLTTSWEQAAESVAKLQALDPEVAVTGHGEAIGGKELKEGLANLNQNFQELAVPSHGKFVKDERKE</sequence>
<dbReference type="Gene3D" id="3.60.15.10">
    <property type="entry name" value="Ribonuclease Z/Hydroxyacylglutathione hydrolase-like"/>
    <property type="match status" value="1"/>
</dbReference>
<evidence type="ECO:0000313" key="2">
    <source>
        <dbReference type="EMBL" id="MDT0643912.1"/>
    </source>
</evidence>
<keyword evidence="3" id="KW-1185">Reference proteome</keyword>
<feature type="domain" description="Metallo-beta-lactamase" evidence="1">
    <location>
        <begin position="38"/>
        <end position="248"/>
    </location>
</feature>
<name>A0ABU3CC48_9FLAO</name>
<dbReference type="CDD" id="cd07721">
    <property type="entry name" value="yflN-like_MBL-fold"/>
    <property type="match status" value="1"/>
</dbReference>
<reference evidence="2 3" key="1">
    <citation type="submission" date="2023-09" db="EMBL/GenBank/DDBJ databases">
        <authorList>
            <person name="Rey-Velasco X."/>
        </authorList>
    </citation>
    <scope>NUCLEOTIDE SEQUENCE [LARGE SCALE GENOMIC DNA]</scope>
    <source>
        <strain evidence="2 3">F363</strain>
    </source>
</reference>
<dbReference type="SMART" id="SM00849">
    <property type="entry name" value="Lactamase_B"/>
    <property type="match status" value="1"/>
</dbReference>
<evidence type="ECO:0000313" key="3">
    <source>
        <dbReference type="Proteomes" id="UP001262889"/>
    </source>
</evidence>
<dbReference type="EMBL" id="JAVRHQ010000018">
    <property type="protein sequence ID" value="MDT0643912.1"/>
    <property type="molecule type" value="Genomic_DNA"/>
</dbReference>
<dbReference type="InterPro" id="IPR001279">
    <property type="entry name" value="Metallo-B-lactamas"/>
</dbReference>
<proteinExistence type="predicted"/>
<dbReference type="PANTHER" id="PTHR42951:SF17">
    <property type="entry name" value="METALLO-BETA-LACTAMASE DOMAIN-CONTAINING PROTEIN"/>
    <property type="match status" value="1"/>
</dbReference>
<dbReference type="InterPro" id="IPR050855">
    <property type="entry name" value="NDM-1-like"/>
</dbReference>